<keyword evidence="2" id="KW-1185">Reference proteome</keyword>
<accession>A0ABD0L0C5</accession>
<dbReference type="EMBL" id="JACVVK020000100">
    <property type="protein sequence ID" value="KAK7492733.1"/>
    <property type="molecule type" value="Genomic_DNA"/>
</dbReference>
<evidence type="ECO:0000313" key="2">
    <source>
        <dbReference type="Proteomes" id="UP001519460"/>
    </source>
</evidence>
<sequence length="83" mass="9147">MTCRPGQGHKKRNVTACSYNSTIRHNRLTCNDTSLTCAGMFQDVELALILAFSMLTKPLGFCKTSRQELGGDKSHRGAKEITV</sequence>
<proteinExistence type="predicted"/>
<reference evidence="1 2" key="1">
    <citation type="journal article" date="2023" name="Sci. Data">
        <title>Genome assembly of the Korean intertidal mud-creeper Batillaria attramentaria.</title>
        <authorList>
            <person name="Patra A.K."/>
            <person name="Ho P.T."/>
            <person name="Jun S."/>
            <person name="Lee S.J."/>
            <person name="Kim Y."/>
            <person name="Won Y.J."/>
        </authorList>
    </citation>
    <scope>NUCLEOTIDE SEQUENCE [LARGE SCALE GENOMIC DNA]</scope>
    <source>
        <strain evidence="1">Wonlab-2016</strain>
    </source>
</reference>
<dbReference type="AlphaFoldDB" id="A0ABD0L0C5"/>
<protein>
    <submittedName>
        <fullName evidence="1">Uncharacterized protein</fullName>
    </submittedName>
</protein>
<organism evidence="1 2">
    <name type="scientific">Batillaria attramentaria</name>
    <dbReference type="NCBI Taxonomy" id="370345"/>
    <lineage>
        <taxon>Eukaryota</taxon>
        <taxon>Metazoa</taxon>
        <taxon>Spiralia</taxon>
        <taxon>Lophotrochozoa</taxon>
        <taxon>Mollusca</taxon>
        <taxon>Gastropoda</taxon>
        <taxon>Caenogastropoda</taxon>
        <taxon>Sorbeoconcha</taxon>
        <taxon>Cerithioidea</taxon>
        <taxon>Batillariidae</taxon>
        <taxon>Batillaria</taxon>
    </lineage>
</organism>
<dbReference type="Proteomes" id="UP001519460">
    <property type="component" value="Unassembled WGS sequence"/>
</dbReference>
<comment type="caution">
    <text evidence="1">The sequence shown here is derived from an EMBL/GenBank/DDBJ whole genome shotgun (WGS) entry which is preliminary data.</text>
</comment>
<evidence type="ECO:0000313" key="1">
    <source>
        <dbReference type="EMBL" id="KAK7492733.1"/>
    </source>
</evidence>
<gene>
    <name evidence="1" type="ORF">BaRGS_00016038</name>
</gene>
<name>A0ABD0L0C5_9CAEN</name>